<evidence type="ECO:0000256" key="1">
    <source>
        <dbReference type="SAM" id="SignalP"/>
    </source>
</evidence>
<name>A4BXF9_9FLAO</name>
<feature type="domain" description="Copper-binding protein MbnP-like" evidence="2">
    <location>
        <begin position="26"/>
        <end position="216"/>
    </location>
</feature>
<evidence type="ECO:0000313" key="4">
    <source>
        <dbReference type="Proteomes" id="UP000003053"/>
    </source>
</evidence>
<comment type="caution">
    <text evidence="3">The sequence shown here is derived from an EMBL/GenBank/DDBJ whole genome shotgun (WGS) entry which is preliminary data.</text>
</comment>
<organism evidence="3 4">
    <name type="scientific">Polaribacter irgensii 23-P</name>
    <dbReference type="NCBI Taxonomy" id="313594"/>
    <lineage>
        <taxon>Bacteria</taxon>
        <taxon>Pseudomonadati</taxon>
        <taxon>Bacteroidota</taxon>
        <taxon>Flavobacteriia</taxon>
        <taxon>Flavobacteriales</taxon>
        <taxon>Flavobacteriaceae</taxon>
    </lineage>
</organism>
<dbReference type="PROSITE" id="PS51257">
    <property type="entry name" value="PROKAR_LIPOPROTEIN"/>
    <property type="match status" value="1"/>
</dbReference>
<dbReference type="AlphaFoldDB" id="A4BXF9"/>
<protein>
    <recommendedName>
        <fullName evidence="2">Copper-binding protein MbnP-like domain-containing protein</fullName>
    </recommendedName>
</protein>
<dbReference type="Pfam" id="PF20243">
    <property type="entry name" value="MbnP"/>
    <property type="match status" value="1"/>
</dbReference>
<dbReference type="OrthoDB" id="1422031at2"/>
<dbReference type="STRING" id="313594.PI23P_04112"/>
<dbReference type="HOGENOM" id="CLU_1068710_0_0_10"/>
<reference evidence="3 4" key="1">
    <citation type="submission" date="2006-02" db="EMBL/GenBank/DDBJ databases">
        <authorList>
            <person name="Murray A."/>
            <person name="Staley J."/>
            <person name="Ferriera S."/>
            <person name="Johnson J."/>
            <person name="Kravitz S."/>
            <person name="Halpern A."/>
            <person name="Remington K."/>
            <person name="Beeson K."/>
            <person name="Tran B."/>
            <person name="Rogers Y.-H."/>
            <person name="Friedman R."/>
            <person name="Venter J.C."/>
        </authorList>
    </citation>
    <scope>NUCLEOTIDE SEQUENCE [LARGE SCALE GENOMIC DNA]</scope>
    <source>
        <strain evidence="3 4">23-P</strain>
    </source>
</reference>
<proteinExistence type="predicted"/>
<feature type="chain" id="PRO_5002666805" description="Copper-binding protein MbnP-like domain-containing protein" evidence="1">
    <location>
        <begin position="21"/>
        <end position="243"/>
    </location>
</feature>
<feature type="signal peptide" evidence="1">
    <location>
        <begin position="1"/>
        <end position="20"/>
    </location>
</feature>
<dbReference type="EMBL" id="AAOG01000001">
    <property type="protein sequence ID" value="EAR13650.1"/>
    <property type="molecule type" value="Genomic_DNA"/>
</dbReference>
<dbReference type="Proteomes" id="UP000003053">
    <property type="component" value="Unassembled WGS sequence"/>
</dbReference>
<evidence type="ECO:0000259" key="2">
    <source>
        <dbReference type="Pfam" id="PF20243"/>
    </source>
</evidence>
<dbReference type="eggNOG" id="ENOG502Z99Q">
    <property type="taxonomic scope" value="Bacteria"/>
</dbReference>
<accession>A4BXF9</accession>
<dbReference type="InterPro" id="IPR046863">
    <property type="entry name" value="MbnP-like_dom"/>
</dbReference>
<evidence type="ECO:0000313" key="3">
    <source>
        <dbReference type="EMBL" id="EAR13650.1"/>
    </source>
</evidence>
<keyword evidence="4" id="KW-1185">Reference proteome</keyword>
<keyword evidence="1" id="KW-0732">Signal</keyword>
<dbReference type="RefSeq" id="WP_004569448.1">
    <property type="nucleotide sequence ID" value="NZ_CH724148.1"/>
</dbReference>
<sequence length="243" mass="27768">MKNNIAFLCFLMLLFSSCSPKEEDISVVVNFTHHWNGKVLSNQDLNQLKFTTENGENISVEKLRYLISDLSLTDFKNYHLINFHENTGTSLSISGLAENRYHLTFRFGFSDQDNTDGIYKDLNSVSFGVPTMLGGGYHYMQFDGKYRNDNNDALGFNYHAIRAVDNTDPDNLKFEDTSFEVDLGSVLITNNAKIEIKMNLAEWFKNPNTWNLNELNTVLMPNFQAQKIMRDNGKTVFSLGIVN</sequence>
<gene>
    <name evidence="3" type="ORF">PI23P_04112</name>
</gene>